<feature type="binding site" evidence="10">
    <location>
        <position position="82"/>
    </location>
    <ligand>
        <name>Na(+)</name>
        <dbReference type="ChEBI" id="CHEBI:29101"/>
        <note>structural</note>
    </ligand>
</feature>
<comment type="activity regulation">
    <text evidence="10">Na(+) is not transported, but it plays an essential structural role and its presence is essential for fluoride channel function.</text>
</comment>
<feature type="transmembrane region" description="Helical" evidence="10">
    <location>
        <begin position="43"/>
        <end position="64"/>
    </location>
</feature>
<accession>A0ABN3E635</accession>
<name>A0ABN3E635_9ACTN</name>
<evidence type="ECO:0000256" key="8">
    <source>
        <dbReference type="ARBA" id="ARBA00035585"/>
    </source>
</evidence>
<keyword evidence="10" id="KW-0479">Metal-binding</keyword>
<evidence type="ECO:0000256" key="3">
    <source>
        <dbReference type="ARBA" id="ARBA00022692"/>
    </source>
</evidence>
<dbReference type="PANTHER" id="PTHR28259:SF1">
    <property type="entry name" value="FLUORIDE EXPORT PROTEIN 1-RELATED"/>
    <property type="match status" value="1"/>
</dbReference>
<comment type="subcellular location">
    <subcellularLocation>
        <location evidence="1 10">Cell membrane</location>
        <topology evidence="1 10">Multi-pass membrane protein</topology>
    </subcellularLocation>
</comment>
<keyword evidence="4 10" id="KW-1133">Transmembrane helix</keyword>
<feature type="transmembrane region" description="Helical" evidence="10">
    <location>
        <begin position="71"/>
        <end position="89"/>
    </location>
</feature>
<evidence type="ECO:0000256" key="9">
    <source>
        <dbReference type="ARBA" id="ARBA00049940"/>
    </source>
</evidence>
<organism evidence="11 12">
    <name type="scientific">Kitasatospora cystarginea</name>
    <dbReference type="NCBI Taxonomy" id="58350"/>
    <lineage>
        <taxon>Bacteria</taxon>
        <taxon>Bacillati</taxon>
        <taxon>Actinomycetota</taxon>
        <taxon>Actinomycetes</taxon>
        <taxon>Kitasatosporales</taxon>
        <taxon>Streptomycetaceae</taxon>
        <taxon>Kitasatospora</taxon>
    </lineage>
</organism>
<evidence type="ECO:0000256" key="1">
    <source>
        <dbReference type="ARBA" id="ARBA00004651"/>
    </source>
</evidence>
<keyword evidence="6 10" id="KW-0407">Ion channel</keyword>
<feature type="binding site" evidence="10">
    <location>
        <position position="79"/>
    </location>
    <ligand>
        <name>Na(+)</name>
        <dbReference type="ChEBI" id="CHEBI:29101"/>
        <note>structural</note>
    </ligand>
</feature>
<evidence type="ECO:0000313" key="12">
    <source>
        <dbReference type="Proteomes" id="UP001500305"/>
    </source>
</evidence>
<dbReference type="Proteomes" id="UP001500305">
    <property type="component" value="Unassembled WGS sequence"/>
</dbReference>
<keyword evidence="3 10" id="KW-0812">Transmembrane</keyword>
<keyword evidence="2 10" id="KW-1003">Cell membrane</keyword>
<evidence type="ECO:0000256" key="4">
    <source>
        <dbReference type="ARBA" id="ARBA00022989"/>
    </source>
</evidence>
<keyword evidence="12" id="KW-1185">Reference proteome</keyword>
<gene>
    <name evidence="10 11" type="primary">crcB</name>
    <name evidence="10" type="synonym">fluC</name>
    <name evidence="11" type="ORF">GCM10010430_35160</name>
</gene>
<proteinExistence type="inferred from homology"/>
<keyword evidence="10" id="KW-0406">Ion transport</keyword>
<evidence type="ECO:0000256" key="6">
    <source>
        <dbReference type="ARBA" id="ARBA00023303"/>
    </source>
</evidence>
<reference evidence="11 12" key="1">
    <citation type="journal article" date="2019" name="Int. J. Syst. Evol. Microbiol.">
        <title>The Global Catalogue of Microorganisms (GCM) 10K type strain sequencing project: providing services to taxonomists for standard genome sequencing and annotation.</title>
        <authorList>
            <consortium name="The Broad Institute Genomics Platform"/>
            <consortium name="The Broad Institute Genome Sequencing Center for Infectious Disease"/>
            <person name="Wu L."/>
            <person name="Ma J."/>
        </authorList>
    </citation>
    <scope>NUCLEOTIDE SEQUENCE [LARGE SCALE GENOMIC DNA]</scope>
    <source>
        <strain evidence="11 12">JCM 7356</strain>
    </source>
</reference>
<dbReference type="PANTHER" id="PTHR28259">
    <property type="entry name" value="FLUORIDE EXPORT PROTEIN 1-RELATED"/>
    <property type="match status" value="1"/>
</dbReference>
<keyword evidence="10" id="KW-0813">Transport</keyword>
<evidence type="ECO:0000256" key="2">
    <source>
        <dbReference type="ARBA" id="ARBA00022475"/>
    </source>
</evidence>
<dbReference type="Pfam" id="PF02537">
    <property type="entry name" value="CRCB"/>
    <property type="match status" value="1"/>
</dbReference>
<dbReference type="InterPro" id="IPR003691">
    <property type="entry name" value="FluC"/>
</dbReference>
<dbReference type="NCBIfam" id="TIGR00494">
    <property type="entry name" value="crcB"/>
    <property type="match status" value="1"/>
</dbReference>
<keyword evidence="5 10" id="KW-0472">Membrane</keyword>
<sequence>MSTATLVNWLLVLAGAAVGAPLRYLTDRAVQARHDTVFPWGTFAVNVGGCLVLGLVTGAVTAGAVGSQAQLLLGTGLCGALTTYSTFSYETLRLVESGAGLLAVANVAGSLLAGLGAVWAGTGLADALWA</sequence>
<comment type="function">
    <text evidence="9 10">Fluoride-specific ion channel. Important for reducing fluoride concentration in the cell, thus reducing its toxicity.</text>
</comment>
<comment type="similarity">
    <text evidence="7 10">Belongs to the fluoride channel Fluc/FEX (TC 1.A.43) family.</text>
</comment>
<evidence type="ECO:0000256" key="10">
    <source>
        <dbReference type="HAMAP-Rule" id="MF_00454"/>
    </source>
</evidence>
<comment type="caution">
    <text evidence="11">The sequence shown here is derived from an EMBL/GenBank/DDBJ whole genome shotgun (WGS) entry which is preliminary data.</text>
</comment>
<evidence type="ECO:0000313" key="11">
    <source>
        <dbReference type="EMBL" id="GAA2249432.1"/>
    </source>
</evidence>
<evidence type="ECO:0000256" key="7">
    <source>
        <dbReference type="ARBA" id="ARBA00035120"/>
    </source>
</evidence>
<protein>
    <recommendedName>
        <fullName evidence="10">Fluoride-specific ion channel FluC</fullName>
    </recommendedName>
</protein>
<keyword evidence="10" id="KW-0915">Sodium</keyword>
<evidence type="ECO:0000256" key="5">
    <source>
        <dbReference type="ARBA" id="ARBA00023136"/>
    </source>
</evidence>
<comment type="catalytic activity">
    <reaction evidence="8">
        <text>fluoride(in) = fluoride(out)</text>
        <dbReference type="Rhea" id="RHEA:76159"/>
        <dbReference type="ChEBI" id="CHEBI:17051"/>
    </reaction>
    <physiologicalReaction direction="left-to-right" evidence="8">
        <dbReference type="Rhea" id="RHEA:76160"/>
    </physiologicalReaction>
</comment>
<dbReference type="EMBL" id="BAAATR010000014">
    <property type="protein sequence ID" value="GAA2249432.1"/>
    <property type="molecule type" value="Genomic_DNA"/>
</dbReference>
<feature type="transmembrane region" description="Helical" evidence="10">
    <location>
        <begin position="101"/>
        <end position="129"/>
    </location>
</feature>
<dbReference type="HAMAP" id="MF_00454">
    <property type="entry name" value="FluC"/>
    <property type="match status" value="1"/>
</dbReference>